<keyword evidence="2" id="KW-1185">Reference proteome</keyword>
<proteinExistence type="predicted"/>
<reference evidence="1 2" key="1">
    <citation type="submission" date="2018-04" db="EMBL/GenBank/DDBJ databases">
        <authorList>
            <person name="Vogel A."/>
        </authorList>
    </citation>
    <scope>NUCLEOTIDE SEQUENCE [LARGE SCALE GENOMIC DNA]</scope>
</reference>
<dbReference type="Proteomes" id="UP000595140">
    <property type="component" value="Unassembled WGS sequence"/>
</dbReference>
<gene>
    <name evidence="1" type="ORF">CCAM_LOCUS11086</name>
</gene>
<sequence length="97" mass="10636">MEVSGTQARYNPSPAGSGKCIGKGKANSVAHSCLAACNFTKLRSIFQGVEFLYAPEEINVQRKIWSLPHKFEAQIPRLGRATCWATTPDQPQDSNAR</sequence>
<evidence type="ECO:0000313" key="1">
    <source>
        <dbReference type="EMBL" id="VFQ69310.1"/>
    </source>
</evidence>
<dbReference type="EMBL" id="OOIL02000779">
    <property type="protein sequence ID" value="VFQ69310.1"/>
    <property type="molecule type" value="Genomic_DNA"/>
</dbReference>
<organism evidence="1 2">
    <name type="scientific">Cuscuta campestris</name>
    <dbReference type="NCBI Taxonomy" id="132261"/>
    <lineage>
        <taxon>Eukaryota</taxon>
        <taxon>Viridiplantae</taxon>
        <taxon>Streptophyta</taxon>
        <taxon>Embryophyta</taxon>
        <taxon>Tracheophyta</taxon>
        <taxon>Spermatophyta</taxon>
        <taxon>Magnoliopsida</taxon>
        <taxon>eudicotyledons</taxon>
        <taxon>Gunneridae</taxon>
        <taxon>Pentapetalae</taxon>
        <taxon>asterids</taxon>
        <taxon>lamiids</taxon>
        <taxon>Solanales</taxon>
        <taxon>Convolvulaceae</taxon>
        <taxon>Cuscuteae</taxon>
        <taxon>Cuscuta</taxon>
        <taxon>Cuscuta subgen. Grammica</taxon>
        <taxon>Cuscuta sect. Cleistogrammica</taxon>
    </lineage>
</organism>
<accession>A0A484KVG9</accession>
<protein>
    <submittedName>
        <fullName evidence="1">Uncharacterized protein</fullName>
    </submittedName>
</protein>
<evidence type="ECO:0000313" key="2">
    <source>
        <dbReference type="Proteomes" id="UP000595140"/>
    </source>
</evidence>
<dbReference type="AlphaFoldDB" id="A0A484KVG9"/>
<name>A0A484KVG9_9ASTE</name>